<dbReference type="Gene3D" id="4.10.1080.10">
    <property type="entry name" value="TSP type-3 repeat"/>
    <property type="match status" value="1"/>
</dbReference>
<gene>
    <name evidence="2" type="ORF">A3D07_00770</name>
</gene>
<dbReference type="Pfam" id="PF00404">
    <property type="entry name" value="Dockerin_1"/>
    <property type="match status" value="1"/>
</dbReference>
<dbReference type="STRING" id="1797716.A3D07_00770"/>
<proteinExistence type="predicted"/>
<evidence type="ECO:0008006" key="4">
    <source>
        <dbReference type="Google" id="ProtNLM"/>
    </source>
</evidence>
<dbReference type="GO" id="GO:0000272">
    <property type="term" value="P:polysaccharide catabolic process"/>
    <property type="evidence" value="ECO:0007669"/>
    <property type="project" value="InterPro"/>
</dbReference>
<protein>
    <recommendedName>
        <fullName evidence="4">Dockerin domain-containing protein</fullName>
    </recommendedName>
</protein>
<name>A0A1F5GEW0_9BACT</name>
<sequence>MKKIFGILAIFIVAILALVGVAYAGRVTSTNYKITTGDAASKGYATSTNYKLYSATGQPGPIGTATKSNYKLQAGSVRSFFSAGPDTDNDTIPDGLDNCPQDTNPDQLNTDGDGFGNVCDSDDDNDSMPDTYEQANACLNPLVANATANPDGDELINYAEMVVGTNPCTANPELALDSDSDGFKDGKERYMGTDQADACSDNSTDPAWPPDINNNKLVNIIDVLFFGGHMGAKIGESNYDKRYDFDANGTINIIDVLFFGPYMTKTCT</sequence>
<feature type="region of interest" description="Disordered" evidence="1">
    <location>
        <begin position="107"/>
        <end position="128"/>
    </location>
</feature>
<evidence type="ECO:0000256" key="1">
    <source>
        <dbReference type="SAM" id="MobiDB-lite"/>
    </source>
</evidence>
<dbReference type="AlphaFoldDB" id="A0A1F5GEW0"/>
<evidence type="ECO:0000313" key="3">
    <source>
        <dbReference type="Proteomes" id="UP000177124"/>
    </source>
</evidence>
<dbReference type="Proteomes" id="UP000177124">
    <property type="component" value="Unassembled WGS sequence"/>
</dbReference>
<dbReference type="InterPro" id="IPR028974">
    <property type="entry name" value="TSP_type-3_rpt"/>
</dbReference>
<dbReference type="SUPFAM" id="SSF103647">
    <property type="entry name" value="TSP type-3 repeat"/>
    <property type="match status" value="1"/>
</dbReference>
<dbReference type="SUPFAM" id="SSF63446">
    <property type="entry name" value="Type I dockerin domain"/>
    <property type="match status" value="1"/>
</dbReference>
<accession>A0A1F5GEW0</accession>
<dbReference type="InterPro" id="IPR002105">
    <property type="entry name" value="Dockerin_1_rpt"/>
</dbReference>
<dbReference type="GO" id="GO:0004553">
    <property type="term" value="F:hydrolase activity, hydrolyzing O-glycosyl compounds"/>
    <property type="evidence" value="ECO:0007669"/>
    <property type="project" value="InterPro"/>
</dbReference>
<dbReference type="EMBL" id="MFBF01000046">
    <property type="protein sequence ID" value="OGD90370.1"/>
    <property type="molecule type" value="Genomic_DNA"/>
</dbReference>
<evidence type="ECO:0000313" key="2">
    <source>
        <dbReference type="EMBL" id="OGD90370.1"/>
    </source>
</evidence>
<comment type="caution">
    <text evidence="2">The sequence shown here is derived from an EMBL/GenBank/DDBJ whole genome shotgun (WGS) entry which is preliminary data.</text>
</comment>
<dbReference type="GO" id="GO:0005509">
    <property type="term" value="F:calcium ion binding"/>
    <property type="evidence" value="ECO:0007669"/>
    <property type="project" value="InterPro"/>
</dbReference>
<reference evidence="2 3" key="1">
    <citation type="journal article" date="2016" name="Nat. Commun.">
        <title>Thousands of microbial genomes shed light on interconnected biogeochemical processes in an aquifer system.</title>
        <authorList>
            <person name="Anantharaman K."/>
            <person name="Brown C.T."/>
            <person name="Hug L.A."/>
            <person name="Sharon I."/>
            <person name="Castelle C.J."/>
            <person name="Probst A.J."/>
            <person name="Thomas B.C."/>
            <person name="Singh A."/>
            <person name="Wilkins M.J."/>
            <person name="Karaoz U."/>
            <person name="Brodie E.L."/>
            <person name="Williams K.H."/>
            <person name="Hubbard S.S."/>
            <person name="Banfield J.F."/>
        </authorList>
    </citation>
    <scope>NUCLEOTIDE SEQUENCE [LARGE SCALE GENOMIC DNA]</scope>
</reference>
<dbReference type="InterPro" id="IPR036439">
    <property type="entry name" value="Dockerin_dom_sf"/>
</dbReference>
<organism evidence="2 3">
    <name type="scientific">Candidatus Curtissbacteria bacterium RIFCSPHIGHO2_02_FULL_42_15</name>
    <dbReference type="NCBI Taxonomy" id="1797716"/>
    <lineage>
        <taxon>Bacteria</taxon>
        <taxon>Candidatus Curtissiibacteriota</taxon>
    </lineage>
</organism>